<evidence type="ECO:0000256" key="7">
    <source>
        <dbReference type="ARBA" id="ARBA00023316"/>
    </source>
</evidence>
<dbReference type="Gene3D" id="3.90.1720.10">
    <property type="entry name" value="endopeptidase domain like (from Nostoc punctiforme)"/>
    <property type="match status" value="1"/>
</dbReference>
<name>A0ABW4W5B6_9BACI</name>
<dbReference type="InterPro" id="IPR038765">
    <property type="entry name" value="Papain-like_cys_pep_sf"/>
</dbReference>
<keyword evidence="2" id="KW-0645">Protease</keyword>
<evidence type="ECO:0000256" key="2">
    <source>
        <dbReference type="ARBA" id="ARBA00022670"/>
    </source>
</evidence>
<evidence type="ECO:0000259" key="9">
    <source>
        <dbReference type="PROSITE" id="PS51782"/>
    </source>
</evidence>
<keyword evidence="7" id="KW-0961">Cell wall biogenesis/degradation</keyword>
<feature type="domain" description="NlpC/P60" evidence="10">
    <location>
        <begin position="518"/>
        <end position="641"/>
    </location>
</feature>
<dbReference type="SUPFAM" id="SSF54106">
    <property type="entry name" value="LysM domain"/>
    <property type="match status" value="6"/>
</dbReference>
<proteinExistence type="inferred from homology"/>
<evidence type="ECO:0000256" key="1">
    <source>
        <dbReference type="ARBA" id="ARBA00007074"/>
    </source>
</evidence>
<feature type="domain" description="LysM" evidence="9">
    <location>
        <begin position="398"/>
        <end position="441"/>
    </location>
</feature>
<comment type="caution">
    <text evidence="11">The sequence shown here is derived from an EMBL/GenBank/DDBJ whole genome shotgun (WGS) entry which is preliminary data.</text>
</comment>
<keyword evidence="3" id="KW-0732">Signal</keyword>
<feature type="domain" description="LysM" evidence="9">
    <location>
        <begin position="152"/>
        <end position="195"/>
    </location>
</feature>
<dbReference type="InterPro" id="IPR036365">
    <property type="entry name" value="PGBD-like_sf"/>
</dbReference>
<feature type="region of interest" description="Disordered" evidence="8">
    <location>
        <begin position="200"/>
        <end position="219"/>
    </location>
</feature>
<dbReference type="PANTHER" id="PTHR33734">
    <property type="entry name" value="LYSM DOMAIN-CONTAINING GPI-ANCHORED PROTEIN 2"/>
    <property type="match status" value="1"/>
</dbReference>
<dbReference type="InterPro" id="IPR036779">
    <property type="entry name" value="LysM_dom_sf"/>
</dbReference>
<dbReference type="SUPFAM" id="SSF54001">
    <property type="entry name" value="Cysteine proteinases"/>
    <property type="match status" value="1"/>
</dbReference>
<dbReference type="InterPro" id="IPR036366">
    <property type="entry name" value="PGBDSf"/>
</dbReference>
<dbReference type="SUPFAM" id="SSF47090">
    <property type="entry name" value="PGBD-like"/>
    <property type="match status" value="1"/>
</dbReference>
<keyword evidence="4" id="KW-0677">Repeat</keyword>
<dbReference type="PANTHER" id="PTHR33734:SF22">
    <property type="entry name" value="MEMBRANE-BOUND LYTIC MUREIN TRANSGLYCOSYLASE D"/>
    <property type="match status" value="1"/>
</dbReference>
<keyword evidence="5" id="KW-0378">Hydrolase</keyword>
<dbReference type="Gene3D" id="3.10.350.10">
    <property type="entry name" value="LysM domain"/>
    <property type="match status" value="6"/>
</dbReference>
<dbReference type="RefSeq" id="WP_377558504.1">
    <property type="nucleotide sequence ID" value="NZ_JBHUHQ010000039.1"/>
</dbReference>
<dbReference type="Proteomes" id="UP001597383">
    <property type="component" value="Unassembled WGS sequence"/>
</dbReference>
<dbReference type="EMBL" id="JBHUHQ010000039">
    <property type="protein sequence ID" value="MFD2046529.1"/>
    <property type="molecule type" value="Genomic_DNA"/>
</dbReference>
<dbReference type="Pfam" id="PF01476">
    <property type="entry name" value="LysM"/>
    <property type="match status" value="6"/>
</dbReference>
<keyword evidence="12" id="KW-1185">Reference proteome</keyword>
<accession>A0ABW4W5B6</accession>
<evidence type="ECO:0000256" key="5">
    <source>
        <dbReference type="ARBA" id="ARBA00022801"/>
    </source>
</evidence>
<dbReference type="PROSITE" id="PS51782">
    <property type="entry name" value="LYSM"/>
    <property type="match status" value="6"/>
</dbReference>
<sequence>MDLIQRYELRRVSAKREEYEVVVFLDDQMAEFADELGHKPEDNKDFLKSVKEMVNKRYPQVKVTVIKVMIGGMAITSIPLIGGMVSQAEASASGSTNTEVVQNSSIHYKVSAGETLWGIAKKFNTSVDNLKRANNINTDTLSLNQQLIIPKAFHTVGNGDYLSVLARDYSTTVDAIKAANGLTGDIVRLGQSLVIPKFVSGQSSQEGPTVTQSPTQASTSYTVVPGDSLSKIAKRFGVTVDGLRSTNNLSSDIIQVGQEITIPAGGTTGQHSFYTVAAGDSLWTIANRYQVSVDSIRNANSLSSDVLQIGQTVTIPSSGAATDTNAQVPTTSNIQYTVVSGDTLWGIANKHNVHVDTLRSSNNLDSDLLQVGQTLVIPKDANGVSAPALTPSADEATTNYTVAVGDTLFGIAKRFQTTATQIKHTNRLTSDTIEVGQVLKIPSTQAGADNETESTVPKDASIETAQRNLKTLGYYAVPTMTGSYDSSTTQAIKSFQSDYGLSVTGKINQATSTAIDRAVVKHAIVEDSTNYLGVPYLWGGTSPSGFDCSGFVYYMFKQHGVDMPRTTSANLYDQGKAISSSNLQPGDLVFFAVNSPGTISHVGFYMGDNQWISATSSKGIAVYDMDNSYWSKYYVGAKRVY</sequence>
<keyword evidence="6" id="KW-0788">Thiol protease</keyword>
<dbReference type="Gene3D" id="1.10.101.10">
    <property type="entry name" value="PGBD-like superfamily/PGBD"/>
    <property type="match status" value="1"/>
</dbReference>
<evidence type="ECO:0000259" key="10">
    <source>
        <dbReference type="PROSITE" id="PS51935"/>
    </source>
</evidence>
<dbReference type="Pfam" id="PF00877">
    <property type="entry name" value="NLPC_P60"/>
    <property type="match status" value="1"/>
</dbReference>
<evidence type="ECO:0000313" key="12">
    <source>
        <dbReference type="Proteomes" id="UP001597383"/>
    </source>
</evidence>
<dbReference type="Pfam" id="PF01471">
    <property type="entry name" value="PG_binding_1"/>
    <property type="match status" value="1"/>
</dbReference>
<feature type="domain" description="LysM" evidence="9">
    <location>
        <begin position="219"/>
        <end position="262"/>
    </location>
</feature>
<feature type="domain" description="LysM" evidence="9">
    <location>
        <begin position="334"/>
        <end position="377"/>
    </location>
</feature>
<feature type="domain" description="LysM" evidence="9">
    <location>
        <begin position="272"/>
        <end position="315"/>
    </location>
</feature>
<dbReference type="InterPro" id="IPR002477">
    <property type="entry name" value="Peptidoglycan-bd-like"/>
</dbReference>
<dbReference type="SMART" id="SM00257">
    <property type="entry name" value="LysM"/>
    <property type="match status" value="6"/>
</dbReference>
<dbReference type="InterPro" id="IPR018392">
    <property type="entry name" value="LysM"/>
</dbReference>
<reference evidence="12" key="1">
    <citation type="journal article" date="2019" name="Int. J. Syst. Evol. Microbiol.">
        <title>The Global Catalogue of Microorganisms (GCM) 10K type strain sequencing project: providing services to taxonomists for standard genome sequencing and annotation.</title>
        <authorList>
            <consortium name="The Broad Institute Genomics Platform"/>
            <consortium name="The Broad Institute Genome Sequencing Center for Infectious Disease"/>
            <person name="Wu L."/>
            <person name="Ma J."/>
        </authorList>
    </citation>
    <scope>NUCLEOTIDE SEQUENCE [LARGE SCALE GENOMIC DNA]</scope>
    <source>
        <strain evidence="12">R28</strain>
    </source>
</reference>
<evidence type="ECO:0000313" key="11">
    <source>
        <dbReference type="EMBL" id="MFD2046529.1"/>
    </source>
</evidence>
<gene>
    <name evidence="11" type="ORF">ACFSJF_19870</name>
</gene>
<comment type="similarity">
    <text evidence="1">Belongs to the peptidase C40 family.</text>
</comment>
<protein>
    <submittedName>
        <fullName evidence="11">LysM peptidoglycan-binding domain-containing protein</fullName>
    </submittedName>
</protein>
<dbReference type="InterPro" id="IPR000064">
    <property type="entry name" value="NLP_P60_dom"/>
</dbReference>
<organism evidence="11 12">
    <name type="scientific">Ornithinibacillus salinisoli</name>
    <dbReference type="NCBI Taxonomy" id="1848459"/>
    <lineage>
        <taxon>Bacteria</taxon>
        <taxon>Bacillati</taxon>
        <taxon>Bacillota</taxon>
        <taxon>Bacilli</taxon>
        <taxon>Bacillales</taxon>
        <taxon>Bacillaceae</taxon>
        <taxon>Ornithinibacillus</taxon>
    </lineage>
</organism>
<dbReference type="PROSITE" id="PS51935">
    <property type="entry name" value="NLPC_P60"/>
    <property type="match status" value="1"/>
</dbReference>
<feature type="domain" description="LysM" evidence="9">
    <location>
        <begin position="106"/>
        <end position="149"/>
    </location>
</feature>
<evidence type="ECO:0000256" key="6">
    <source>
        <dbReference type="ARBA" id="ARBA00022807"/>
    </source>
</evidence>
<dbReference type="CDD" id="cd00118">
    <property type="entry name" value="LysM"/>
    <property type="match status" value="6"/>
</dbReference>
<evidence type="ECO:0000256" key="8">
    <source>
        <dbReference type="SAM" id="MobiDB-lite"/>
    </source>
</evidence>
<evidence type="ECO:0000256" key="4">
    <source>
        <dbReference type="ARBA" id="ARBA00022737"/>
    </source>
</evidence>
<evidence type="ECO:0000256" key="3">
    <source>
        <dbReference type="ARBA" id="ARBA00022729"/>
    </source>
</evidence>